<feature type="transmembrane region" description="Helical" evidence="1">
    <location>
        <begin position="62"/>
        <end position="89"/>
    </location>
</feature>
<comment type="caution">
    <text evidence="2">The sequence shown here is derived from an EMBL/GenBank/DDBJ whole genome shotgun (WGS) entry which is preliminary data.</text>
</comment>
<dbReference type="Proteomes" id="UP000614221">
    <property type="component" value="Unassembled WGS sequence"/>
</dbReference>
<dbReference type="EMBL" id="BMPD01000005">
    <property type="protein sequence ID" value="GGK74622.1"/>
    <property type="molecule type" value="Genomic_DNA"/>
</dbReference>
<dbReference type="AlphaFoldDB" id="A0A830EN83"/>
<keyword evidence="1" id="KW-0812">Transmembrane</keyword>
<proteinExistence type="predicted"/>
<evidence type="ECO:0000313" key="2">
    <source>
        <dbReference type="EMBL" id="GGK74622.1"/>
    </source>
</evidence>
<keyword evidence="1" id="KW-1133">Transmembrane helix</keyword>
<name>A0A830EN83_9EURY</name>
<dbReference type="OrthoDB" id="381713at2157"/>
<reference evidence="2" key="2">
    <citation type="submission" date="2020-09" db="EMBL/GenBank/DDBJ databases">
        <authorList>
            <person name="Sun Q."/>
            <person name="Ohkuma M."/>
        </authorList>
    </citation>
    <scope>NUCLEOTIDE SEQUENCE</scope>
    <source>
        <strain evidence="2">JCM 19018</strain>
    </source>
</reference>
<protein>
    <submittedName>
        <fullName evidence="2">Uncharacterized protein</fullName>
    </submittedName>
</protein>
<accession>A0A830EN83</accession>
<reference evidence="2" key="1">
    <citation type="journal article" date="2014" name="Int. J. Syst. Evol. Microbiol.">
        <title>Complete genome sequence of Corynebacterium casei LMG S-19264T (=DSM 44701T), isolated from a smear-ripened cheese.</title>
        <authorList>
            <consortium name="US DOE Joint Genome Institute (JGI-PGF)"/>
            <person name="Walter F."/>
            <person name="Albersmeier A."/>
            <person name="Kalinowski J."/>
            <person name="Ruckert C."/>
        </authorList>
    </citation>
    <scope>NUCLEOTIDE SEQUENCE</scope>
    <source>
        <strain evidence="2">JCM 19018</strain>
    </source>
</reference>
<keyword evidence="1" id="KW-0472">Membrane</keyword>
<evidence type="ECO:0000256" key="1">
    <source>
        <dbReference type="SAM" id="Phobius"/>
    </source>
</evidence>
<gene>
    <name evidence="2" type="ORF">GCM10009067_28540</name>
</gene>
<feature type="transmembrane region" description="Helical" evidence="1">
    <location>
        <begin position="20"/>
        <end position="41"/>
    </location>
</feature>
<evidence type="ECO:0000313" key="3">
    <source>
        <dbReference type="Proteomes" id="UP000614221"/>
    </source>
</evidence>
<dbReference type="RefSeq" id="WP_188978989.1">
    <property type="nucleotide sequence ID" value="NZ_BMPD01000005.1"/>
</dbReference>
<sequence>MIPNPFIELFRSPVATLVGLGYALLLITLLVATLAACWRNAVTIAVRWDRQRPGQWEYLPPVGFLARVAAIPFVLAIDAWAVAALIWLITP</sequence>
<organism evidence="2 3">
    <name type="scientific">Haloarcula sebkhae</name>
    <dbReference type="NCBI Taxonomy" id="932660"/>
    <lineage>
        <taxon>Archaea</taxon>
        <taxon>Methanobacteriati</taxon>
        <taxon>Methanobacteriota</taxon>
        <taxon>Stenosarchaea group</taxon>
        <taxon>Halobacteria</taxon>
        <taxon>Halobacteriales</taxon>
        <taxon>Haloarculaceae</taxon>
        <taxon>Haloarcula</taxon>
    </lineage>
</organism>